<accession>A7EJI0</accession>
<dbReference type="Proteomes" id="UP000001312">
    <property type="component" value="Unassembled WGS sequence"/>
</dbReference>
<reference evidence="2" key="1">
    <citation type="journal article" date="2011" name="PLoS Genet.">
        <title>Genomic analysis of the necrotrophic fungal pathogens Sclerotinia sclerotiorum and Botrytis cinerea.</title>
        <authorList>
            <person name="Amselem J."/>
            <person name="Cuomo C.A."/>
            <person name="van Kan J.A."/>
            <person name="Viaud M."/>
            <person name="Benito E.P."/>
            <person name="Couloux A."/>
            <person name="Coutinho P.M."/>
            <person name="de Vries R.P."/>
            <person name="Dyer P.S."/>
            <person name="Fillinger S."/>
            <person name="Fournier E."/>
            <person name="Gout L."/>
            <person name="Hahn M."/>
            <person name="Kohn L."/>
            <person name="Lapalu N."/>
            <person name="Plummer K.M."/>
            <person name="Pradier J.M."/>
            <person name="Quevillon E."/>
            <person name="Sharon A."/>
            <person name="Simon A."/>
            <person name="ten Have A."/>
            <person name="Tudzynski B."/>
            <person name="Tudzynski P."/>
            <person name="Wincker P."/>
            <person name="Andrew M."/>
            <person name="Anthouard V."/>
            <person name="Beever R.E."/>
            <person name="Beffa R."/>
            <person name="Benoit I."/>
            <person name="Bouzid O."/>
            <person name="Brault B."/>
            <person name="Chen Z."/>
            <person name="Choquer M."/>
            <person name="Collemare J."/>
            <person name="Cotton P."/>
            <person name="Danchin E.G."/>
            <person name="Da Silva C."/>
            <person name="Gautier A."/>
            <person name="Giraud C."/>
            <person name="Giraud T."/>
            <person name="Gonzalez C."/>
            <person name="Grossetete S."/>
            <person name="Guldener U."/>
            <person name="Henrissat B."/>
            <person name="Howlett B.J."/>
            <person name="Kodira C."/>
            <person name="Kretschmer M."/>
            <person name="Lappartient A."/>
            <person name="Leroch M."/>
            <person name="Levis C."/>
            <person name="Mauceli E."/>
            <person name="Neuveglise C."/>
            <person name="Oeser B."/>
            <person name="Pearson M."/>
            <person name="Poulain J."/>
            <person name="Poussereau N."/>
            <person name="Quesneville H."/>
            <person name="Rascle C."/>
            <person name="Schumacher J."/>
            <person name="Segurens B."/>
            <person name="Sexton A."/>
            <person name="Silva E."/>
            <person name="Sirven C."/>
            <person name="Soanes D.M."/>
            <person name="Talbot N.J."/>
            <person name="Templeton M."/>
            <person name="Yandava C."/>
            <person name="Yarden O."/>
            <person name="Zeng Q."/>
            <person name="Rollins J.A."/>
            <person name="Lebrun M.H."/>
            <person name="Dickman M."/>
        </authorList>
    </citation>
    <scope>NUCLEOTIDE SEQUENCE [LARGE SCALE GENOMIC DNA]</scope>
    <source>
        <strain evidence="2">ATCC 18683 / 1980 / Ss-1</strain>
    </source>
</reference>
<dbReference type="GeneID" id="5489842"/>
<sequence>MDCSVASSRSLAFSKATEIIPSRHPFCEPKKYENIQLLDNLAAARLSSR</sequence>
<keyword evidence="2" id="KW-1185">Reference proteome</keyword>
<evidence type="ECO:0000313" key="1">
    <source>
        <dbReference type="EMBL" id="EDO02996.1"/>
    </source>
</evidence>
<dbReference type="HOGENOM" id="CLU_3143907_0_0_1"/>
<evidence type="ECO:0000313" key="2">
    <source>
        <dbReference type="Proteomes" id="UP000001312"/>
    </source>
</evidence>
<name>A7EJI0_SCLS1</name>
<dbReference type="RefSeq" id="XP_001594045.1">
    <property type="nucleotide sequence ID" value="XM_001593995.1"/>
</dbReference>
<dbReference type="InParanoid" id="A7EJI0"/>
<gene>
    <name evidence="1" type="ORF">SS1G_05473</name>
</gene>
<dbReference type="EMBL" id="CH476626">
    <property type="protein sequence ID" value="EDO02996.1"/>
    <property type="molecule type" value="Genomic_DNA"/>
</dbReference>
<protein>
    <submittedName>
        <fullName evidence="1">Uncharacterized protein</fullName>
    </submittedName>
</protein>
<organism evidence="1 2">
    <name type="scientific">Sclerotinia sclerotiorum (strain ATCC 18683 / 1980 / Ss-1)</name>
    <name type="common">White mold</name>
    <name type="synonym">Whetzelinia sclerotiorum</name>
    <dbReference type="NCBI Taxonomy" id="665079"/>
    <lineage>
        <taxon>Eukaryota</taxon>
        <taxon>Fungi</taxon>
        <taxon>Dikarya</taxon>
        <taxon>Ascomycota</taxon>
        <taxon>Pezizomycotina</taxon>
        <taxon>Leotiomycetes</taxon>
        <taxon>Helotiales</taxon>
        <taxon>Sclerotiniaceae</taxon>
        <taxon>Sclerotinia</taxon>
    </lineage>
</organism>
<dbReference type="KEGG" id="ssl:SS1G_05473"/>
<proteinExistence type="predicted"/>
<dbReference type="AlphaFoldDB" id="A7EJI0"/>